<dbReference type="Gene3D" id="3.80.10.10">
    <property type="entry name" value="Ribonuclease Inhibitor"/>
    <property type="match status" value="2"/>
</dbReference>
<dbReference type="InterPro" id="IPR013783">
    <property type="entry name" value="Ig-like_fold"/>
</dbReference>
<evidence type="ECO:0000256" key="3">
    <source>
        <dbReference type="ARBA" id="ARBA00022737"/>
    </source>
</evidence>
<evidence type="ECO:0000256" key="5">
    <source>
        <dbReference type="SAM" id="MobiDB-lite"/>
    </source>
</evidence>
<keyword evidence="8" id="KW-1185">Reference proteome</keyword>
<dbReference type="SMART" id="SM00082">
    <property type="entry name" value="LRRCT"/>
    <property type="match status" value="1"/>
</dbReference>
<evidence type="ECO:0000313" key="7">
    <source>
        <dbReference type="EMBL" id="CAD7631246.1"/>
    </source>
</evidence>
<dbReference type="InterPro" id="IPR032675">
    <property type="entry name" value="LRR_dom_sf"/>
</dbReference>
<dbReference type="InterPro" id="IPR007110">
    <property type="entry name" value="Ig-like_dom"/>
</dbReference>
<dbReference type="SMART" id="SM00369">
    <property type="entry name" value="LRR_TYP"/>
    <property type="match status" value="4"/>
</dbReference>
<dbReference type="EMBL" id="OC863770">
    <property type="protein sequence ID" value="CAD7631246.1"/>
    <property type="molecule type" value="Genomic_DNA"/>
</dbReference>
<evidence type="ECO:0000313" key="8">
    <source>
        <dbReference type="Proteomes" id="UP000759131"/>
    </source>
</evidence>
<keyword evidence="1" id="KW-0433">Leucine-rich repeat</keyword>
<dbReference type="Pfam" id="PF13855">
    <property type="entry name" value="LRR_8"/>
    <property type="match status" value="1"/>
</dbReference>
<dbReference type="EMBL" id="CAJPIZ010009195">
    <property type="protein sequence ID" value="CAG2111676.1"/>
    <property type="molecule type" value="Genomic_DNA"/>
</dbReference>
<evidence type="ECO:0000259" key="6">
    <source>
        <dbReference type="PROSITE" id="PS50835"/>
    </source>
</evidence>
<keyword evidence="4" id="KW-1015">Disulfide bond</keyword>
<dbReference type="Proteomes" id="UP000759131">
    <property type="component" value="Unassembled WGS sequence"/>
</dbReference>
<dbReference type="InterPro" id="IPR000483">
    <property type="entry name" value="Cys-rich_flank_reg_C"/>
</dbReference>
<proteinExistence type="predicted"/>
<dbReference type="InterPro" id="IPR036179">
    <property type="entry name" value="Ig-like_dom_sf"/>
</dbReference>
<dbReference type="AlphaFoldDB" id="A0A7R9Q3V1"/>
<keyword evidence="2" id="KW-0732">Signal</keyword>
<dbReference type="SUPFAM" id="SSF48726">
    <property type="entry name" value="Immunoglobulin"/>
    <property type="match status" value="1"/>
</dbReference>
<sequence length="263" mass="29728">MACDISDDSFLQLTNLVEIDLCDNSLQSIPTVALQQCKSLRKLSLCLNPIRVVREESFRNLHTLVAIDLSSCQIDSVDGQAFRGLNELRSLRLDGNRLRTLAAAALADLQGLHALHLELNPWHCDCLLRPTVEWLTRSGVPQTVWPACHTPLRLERHTFNALNLDEFSCVPVIHTQLTHFRSTIGDNLTIYCTVSGYPMPSISWKFAVDDNHYDSHLDTTGDDRDVNRNHPREHRNPSVDTEKRSAIERVAVNQTFSSSYITI</sequence>
<dbReference type="Gene3D" id="2.60.40.10">
    <property type="entry name" value="Immunoglobulins"/>
    <property type="match status" value="1"/>
</dbReference>
<evidence type="ECO:0000256" key="1">
    <source>
        <dbReference type="ARBA" id="ARBA00022614"/>
    </source>
</evidence>
<feature type="non-terminal residue" evidence="7">
    <location>
        <position position="1"/>
    </location>
</feature>
<evidence type="ECO:0000256" key="4">
    <source>
        <dbReference type="ARBA" id="ARBA00023157"/>
    </source>
</evidence>
<feature type="region of interest" description="Disordered" evidence="5">
    <location>
        <begin position="218"/>
        <end position="243"/>
    </location>
</feature>
<dbReference type="InterPro" id="IPR003591">
    <property type="entry name" value="Leu-rich_rpt_typical-subtyp"/>
</dbReference>
<accession>A0A7R9Q3V1</accession>
<dbReference type="SUPFAM" id="SSF52058">
    <property type="entry name" value="L domain-like"/>
    <property type="match status" value="1"/>
</dbReference>
<keyword evidence="3" id="KW-0677">Repeat</keyword>
<reference evidence="7" key="1">
    <citation type="submission" date="2020-11" db="EMBL/GenBank/DDBJ databases">
        <authorList>
            <person name="Tran Van P."/>
        </authorList>
    </citation>
    <scope>NUCLEOTIDE SEQUENCE</scope>
</reference>
<dbReference type="PANTHER" id="PTHR24366">
    <property type="entry name" value="IG(IMMUNOGLOBULIN) AND LRR(LEUCINE RICH REPEAT) DOMAINS"/>
    <property type="match status" value="1"/>
</dbReference>
<gene>
    <name evidence="7" type="ORF">OSB1V03_LOCUS11655</name>
</gene>
<dbReference type="OrthoDB" id="643377at2759"/>
<feature type="domain" description="Ig-like" evidence="6">
    <location>
        <begin position="171"/>
        <end position="204"/>
    </location>
</feature>
<organism evidence="7">
    <name type="scientific">Medioppia subpectinata</name>
    <dbReference type="NCBI Taxonomy" id="1979941"/>
    <lineage>
        <taxon>Eukaryota</taxon>
        <taxon>Metazoa</taxon>
        <taxon>Ecdysozoa</taxon>
        <taxon>Arthropoda</taxon>
        <taxon>Chelicerata</taxon>
        <taxon>Arachnida</taxon>
        <taxon>Acari</taxon>
        <taxon>Acariformes</taxon>
        <taxon>Sarcoptiformes</taxon>
        <taxon>Oribatida</taxon>
        <taxon>Brachypylina</taxon>
        <taxon>Oppioidea</taxon>
        <taxon>Oppiidae</taxon>
        <taxon>Medioppia</taxon>
    </lineage>
</organism>
<name>A0A7R9Q3V1_9ACAR</name>
<protein>
    <recommendedName>
        <fullName evidence="6">Ig-like domain-containing protein</fullName>
    </recommendedName>
</protein>
<evidence type="ECO:0000256" key="2">
    <source>
        <dbReference type="ARBA" id="ARBA00022729"/>
    </source>
</evidence>
<dbReference type="InterPro" id="IPR001611">
    <property type="entry name" value="Leu-rich_rpt"/>
</dbReference>
<dbReference type="PANTHER" id="PTHR24366:SF163">
    <property type="entry name" value="KEKKON4"/>
    <property type="match status" value="1"/>
</dbReference>
<dbReference type="PROSITE" id="PS50835">
    <property type="entry name" value="IG_LIKE"/>
    <property type="match status" value="1"/>
</dbReference>